<accession>W9QEP9</accession>
<feature type="compositionally biased region" description="Polar residues" evidence="1">
    <location>
        <begin position="49"/>
        <end position="65"/>
    </location>
</feature>
<feature type="compositionally biased region" description="Basic and acidic residues" evidence="1">
    <location>
        <begin position="1"/>
        <end position="23"/>
    </location>
</feature>
<name>W9QEP9_9ROSA</name>
<organism evidence="2 3">
    <name type="scientific">Morus notabilis</name>
    <dbReference type="NCBI Taxonomy" id="981085"/>
    <lineage>
        <taxon>Eukaryota</taxon>
        <taxon>Viridiplantae</taxon>
        <taxon>Streptophyta</taxon>
        <taxon>Embryophyta</taxon>
        <taxon>Tracheophyta</taxon>
        <taxon>Spermatophyta</taxon>
        <taxon>Magnoliopsida</taxon>
        <taxon>eudicotyledons</taxon>
        <taxon>Gunneridae</taxon>
        <taxon>Pentapetalae</taxon>
        <taxon>rosids</taxon>
        <taxon>fabids</taxon>
        <taxon>Rosales</taxon>
        <taxon>Moraceae</taxon>
        <taxon>Moreae</taxon>
        <taxon>Morus</taxon>
    </lineage>
</organism>
<dbReference type="EMBL" id="KE343506">
    <property type="protein sequence ID" value="EXB31395.1"/>
    <property type="molecule type" value="Genomic_DNA"/>
</dbReference>
<evidence type="ECO:0000313" key="3">
    <source>
        <dbReference type="Proteomes" id="UP000030645"/>
    </source>
</evidence>
<protein>
    <submittedName>
        <fullName evidence="2">Uncharacterized protein</fullName>
    </submittedName>
</protein>
<proteinExistence type="predicted"/>
<keyword evidence="3" id="KW-1185">Reference proteome</keyword>
<reference evidence="3" key="1">
    <citation type="submission" date="2013-01" db="EMBL/GenBank/DDBJ databases">
        <title>Draft Genome Sequence of a Mulberry Tree, Morus notabilis C.K. Schneid.</title>
        <authorList>
            <person name="He N."/>
            <person name="Zhao S."/>
        </authorList>
    </citation>
    <scope>NUCLEOTIDE SEQUENCE</scope>
</reference>
<evidence type="ECO:0000313" key="2">
    <source>
        <dbReference type="EMBL" id="EXB31395.1"/>
    </source>
</evidence>
<evidence type="ECO:0000256" key="1">
    <source>
        <dbReference type="SAM" id="MobiDB-lite"/>
    </source>
</evidence>
<sequence>MLREIGQADRELASNGKTPEKLKAAGSFPIEPSDPHHQRTRSRVRSTSQKCQFKQTKKQGTANQHAPRSVIVISSSPCSRAGALTEILVHPFFIVLHAATSPCFSYSQLEFAMWCIHSEPALSYFFLPFGVN</sequence>
<dbReference type="Proteomes" id="UP000030645">
    <property type="component" value="Unassembled WGS sequence"/>
</dbReference>
<gene>
    <name evidence="2" type="ORF">L484_014822</name>
</gene>
<dbReference type="AlphaFoldDB" id="W9QEP9"/>
<feature type="region of interest" description="Disordered" evidence="1">
    <location>
        <begin position="1"/>
        <end position="65"/>
    </location>
</feature>